<keyword evidence="18" id="KW-1185">Reference proteome</keyword>
<name>A0A3B7MIH9_9BACT</name>
<dbReference type="OrthoDB" id="9808813at2"/>
<evidence type="ECO:0000256" key="11">
    <source>
        <dbReference type="ARBA" id="ARBA00022932"/>
    </source>
</evidence>
<dbReference type="GO" id="GO:0003684">
    <property type="term" value="F:damaged DNA binding"/>
    <property type="evidence" value="ECO:0007669"/>
    <property type="project" value="InterPro"/>
</dbReference>
<dbReference type="RefSeq" id="WP_119049225.1">
    <property type="nucleotide sequence ID" value="NZ_CP032157.1"/>
</dbReference>
<keyword evidence="3 15" id="KW-0515">Mutator protein</keyword>
<dbReference type="Pfam" id="PF00817">
    <property type="entry name" value="IMS"/>
    <property type="match status" value="1"/>
</dbReference>
<comment type="subunit">
    <text evidence="15">Monomer.</text>
</comment>
<dbReference type="Gene3D" id="3.30.1490.100">
    <property type="entry name" value="DNA polymerase, Y-family, little finger domain"/>
    <property type="match status" value="1"/>
</dbReference>
<evidence type="ECO:0000256" key="3">
    <source>
        <dbReference type="ARBA" id="ARBA00022457"/>
    </source>
</evidence>
<dbReference type="Gene3D" id="1.10.150.20">
    <property type="entry name" value="5' to 3' exonuclease, C-terminal subdomain"/>
    <property type="match status" value="1"/>
</dbReference>
<dbReference type="InterPro" id="IPR050116">
    <property type="entry name" value="DNA_polymerase-Y"/>
</dbReference>
<gene>
    <name evidence="15" type="primary">dinB</name>
    <name evidence="17" type="ORF">D3H65_05070</name>
</gene>
<organism evidence="17 18">
    <name type="scientific">Paraflavitalea soli</name>
    <dbReference type="NCBI Taxonomy" id="2315862"/>
    <lineage>
        <taxon>Bacteria</taxon>
        <taxon>Pseudomonadati</taxon>
        <taxon>Bacteroidota</taxon>
        <taxon>Chitinophagia</taxon>
        <taxon>Chitinophagales</taxon>
        <taxon>Chitinophagaceae</taxon>
        <taxon>Paraflavitalea</taxon>
    </lineage>
</organism>
<evidence type="ECO:0000256" key="1">
    <source>
        <dbReference type="ARBA" id="ARBA00004496"/>
    </source>
</evidence>
<evidence type="ECO:0000256" key="13">
    <source>
        <dbReference type="ARBA" id="ARBA00023204"/>
    </source>
</evidence>
<feature type="domain" description="UmuC" evidence="16">
    <location>
        <begin position="9"/>
        <end position="188"/>
    </location>
</feature>
<dbReference type="PANTHER" id="PTHR11076:SF33">
    <property type="entry name" value="DNA POLYMERASE KAPPA"/>
    <property type="match status" value="1"/>
</dbReference>
<keyword evidence="7 15" id="KW-0235">DNA replication</keyword>
<dbReference type="FunFam" id="3.30.1490.100:FF:000004">
    <property type="entry name" value="DNA polymerase IV"/>
    <property type="match status" value="1"/>
</dbReference>
<keyword evidence="9 15" id="KW-0227">DNA damage</keyword>
<evidence type="ECO:0000256" key="5">
    <source>
        <dbReference type="ARBA" id="ARBA00022679"/>
    </source>
</evidence>
<dbReference type="PROSITE" id="PS50173">
    <property type="entry name" value="UMUC"/>
    <property type="match status" value="1"/>
</dbReference>
<evidence type="ECO:0000256" key="4">
    <source>
        <dbReference type="ARBA" id="ARBA00022490"/>
    </source>
</evidence>
<keyword evidence="12 15" id="KW-0238">DNA-binding</keyword>
<comment type="catalytic activity">
    <reaction evidence="14 15">
        <text>DNA(n) + a 2'-deoxyribonucleoside 5'-triphosphate = DNA(n+1) + diphosphate</text>
        <dbReference type="Rhea" id="RHEA:22508"/>
        <dbReference type="Rhea" id="RHEA-COMP:17339"/>
        <dbReference type="Rhea" id="RHEA-COMP:17340"/>
        <dbReference type="ChEBI" id="CHEBI:33019"/>
        <dbReference type="ChEBI" id="CHEBI:61560"/>
        <dbReference type="ChEBI" id="CHEBI:173112"/>
        <dbReference type="EC" id="2.7.7.7"/>
    </reaction>
</comment>
<dbReference type="AlphaFoldDB" id="A0A3B7MIH9"/>
<dbReference type="Gene3D" id="3.40.1170.60">
    <property type="match status" value="1"/>
</dbReference>
<evidence type="ECO:0000313" key="18">
    <source>
        <dbReference type="Proteomes" id="UP000263900"/>
    </source>
</evidence>
<dbReference type="NCBIfam" id="NF002677">
    <property type="entry name" value="PRK02406.1"/>
    <property type="match status" value="1"/>
</dbReference>
<evidence type="ECO:0000256" key="6">
    <source>
        <dbReference type="ARBA" id="ARBA00022695"/>
    </source>
</evidence>
<keyword evidence="5 15" id="KW-0808">Transferase</keyword>
<evidence type="ECO:0000313" key="17">
    <source>
        <dbReference type="EMBL" id="AXY73387.1"/>
    </source>
</evidence>
<comment type="similarity">
    <text evidence="2 15">Belongs to the DNA polymerase type-Y family.</text>
</comment>
<dbReference type="PANTHER" id="PTHR11076">
    <property type="entry name" value="DNA REPAIR POLYMERASE UMUC / TRANSFERASE FAMILY MEMBER"/>
    <property type="match status" value="1"/>
</dbReference>
<dbReference type="HAMAP" id="MF_01113">
    <property type="entry name" value="DNApol_IV"/>
    <property type="match status" value="1"/>
</dbReference>
<dbReference type="GO" id="GO:0006281">
    <property type="term" value="P:DNA repair"/>
    <property type="evidence" value="ECO:0007669"/>
    <property type="project" value="UniProtKB-UniRule"/>
</dbReference>
<dbReference type="EC" id="2.7.7.7" evidence="15"/>
<feature type="site" description="Substrate discrimination" evidence="15">
    <location>
        <position position="18"/>
    </location>
</feature>
<evidence type="ECO:0000256" key="12">
    <source>
        <dbReference type="ARBA" id="ARBA00023125"/>
    </source>
</evidence>
<evidence type="ECO:0000256" key="2">
    <source>
        <dbReference type="ARBA" id="ARBA00010945"/>
    </source>
</evidence>
<dbReference type="GO" id="GO:0003887">
    <property type="term" value="F:DNA-directed DNA polymerase activity"/>
    <property type="evidence" value="ECO:0007669"/>
    <property type="project" value="UniProtKB-UniRule"/>
</dbReference>
<keyword evidence="4 15" id="KW-0963">Cytoplasm</keyword>
<dbReference type="Proteomes" id="UP000263900">
    <property type="component" value="Chromosome"/>
</dbReference>
<keyword evidence="13 15" id="KW-0234">DNA repair</keyword>
<dbReference type="KEGG" id="pseg:D3H65_05070"/>
<evidence type="ECO:0000256" key="10">
    <source>
        <dbReference type="ARBA" id="ARBA00022842"/>
    </source>
</evidence>
<evidence type="ECO:0000256" key="15">
    <source>
        <dbReference type="HAMAP-Rule" id="MF_01113"/>
    </source>
</evidence>
<dbReference type="InterPro" id="IPR053848">
    <property type="entry name" value="IMS_HHH_1"/>
</dbReference>
<protein>
    <recommendedName>
        <fullName evidence="15">DNA polymerase IV</fullName>
        <shortName evidence="15">Pol IV</shortName>
        <ecNumber evidence="15">2.7.7.7</ecNumber>
    </recommendedName>
</protein>
<dbReference type="InterPro" id="IPR022880">
    <property type="entry name" value="DNApol_IV"/>
</dbReference>
<evidence type="ECO:0000256" key="14">
    <source>
        <dbReference type="ARBA" id="ARBA00049244"/>
    </source>
</evidence>
<evidence type="ECO:0000256" key="8">
    <source>
        <dbReference type="ARBA" id="ARBA00022723"/>
    </source>
</evidence>
<dbReference type="InterPro" id="IPR043502">
    <property type="entry name" value="DNA/RNA_pol_sf"/>
</dbReference>
<dbReference type="SUPFAM" id="SSF56672">
    <property type="entry name" value="DNA/RNA polymerases"/>
    <property type="match status" value="1"/>
</dbReference>
<evidence type="ECO:0000259" key="16">
    <source>
        <dbReference type="PROSITE" id="PS50173"/>
    </source>
</evidence>
<dbReference type="GO" id="GO:0006261">
    <property type="term" value="P:DNA-templated DNA replication"/>
    <property type="evidence" value="ECO:0007669"/>
    <property type="project" value="UniProtKB-UniRule"/>
</dbReference>
<keyword evidence="6 15" id="KW-0548">Nucleotidyltransferase</keyword>
<dbReference type="InterPro" id="IPR017961">
    <property type="entry name" value="DNA_pol_Y-fam_little_finger"/>
</dbReference>
<evidence type="ECO:0000256" key="7">
    <source>
        <dbReference type="ARBA" id="ARBA00022705"/>
    </source>
</evidence>
<keyword evidence="11 15" id="KW-0239">DNA-directed DNA polymerase</keyword>
<dbReference type="Gene3D" id="3.30.70.270">
    <property type="match status" value="1"/>
</dbReference>
<evidence type="ECO:0000256" key="9">
    <source>
        <dbReference type="ARBA" id="ARBA00022763"/>
    </source>
</evidence>
<dbReference type="InterPro" id="IPR043128">
    <property type="entry name" value="Rev_trsase/Diguanyl_cyclase"/>
</dbReference>
<comment type="cofactor">
    <cofactor evidence="15">
        <name>Mg(2+)</name>
        <dbReference type="ChEBI" id="CHEBI:18420"/>
    </cofactor>
    <text evidence="15">Binds 2 magnesium ions per subunit.</text>
</comment>
<dbReference type="CDD" id="cd03586">
    <property type="entry name" value="PolY_Pol_IV_kappa"/>
    <property type="match status" value="1"/>
</dbReference>
<dbReference type="GO" id="GO:0000287">
    <property type="term" value="F:magnesium ion binding"/>
    <property type="evidence" value="ECO:0007669"/>
    <property type="project" value="UniProtKB-UniRule"/>
</dbReference>
<comment type="subcellular location">
    <subcellularLocation>
        <location evidence="1 15">Cytoplasm</location>
    </subcellularLocation>
</comment>
<proteinExistence type="inferred from homology"/>
<feature type="binding site" evidence="15">
    <location>
        <position position="107"/>
    </location>
    <ligand>
        <name>Mg(2+)</name>
        <dbReference type="ChEBI" id="CHEBI:18420"/>
    </ligand>
</feature>
<dbReference type="Pfam" id="PF11799">
    <property type="entry name" value="IMS_C"/>
    <property type="match status" value="1"/>
</dbReference>
<dbReference type="InterPro" id="IPR001126">
    <property type="entry name" value="UmuC"/>
</dbReference>
<reference evidence="17 18" key="1">
    <citation type="submission" date="2018-09" db="EMBL/GenBank/DDBJ databases">
        <title>Genome sequencing of strain 6GH32-13.</title>
        <authorList>
            <person name="Weon H.-Y."/>
            <person name="Heo J."/>
            <person name="Kwon S.-W."/>
        </authorList>
    </citation>
    <scope>NUCLEOTIDE SEQUENCE [LARGE SCALE GENOMIC DNA]</scope>
    <source>
        <strain evidence="17 18">5GH32-13</strain>
    </source>
</reference>
<comment type="function">
    <text evidence="15">Poorly processive, error-prone DNA polymerase involved in untargeted mutagenesis. Copies undamaged DNA at stalled replication forks, which arise in vivo from mismatched or misaligned primer ends. These misaligned primers can be extended by PolIV. Exhibits no 3'-5' exonuclease (proofreading) activity. May be involved in translesional synthesis, in conjunction with the beta clamp from PolIII.</text>
</comment>
<dbReference type="GO" id="GO:0009432">
    <property type="term" value="P:SOS response"/>
    <property type="evidence" value="ECO:0007669"/>
    <property type="project" value="TreeGrafter"/>
</dbReference>
<dbReference type="GO" id="GO:0042276">
    <property type="term" value="P:error-prone translesion synthesis"/>
    <property type="evidence" value="ECO:0007669"/>
    <property type="project" value="TreeGrafter"/>
</dbReference>
<keyword evidence="8 15" id="KW-0479">Metal-binding</keyword>
<keyword evidence="10 15" id="KW-0460">Magnesium</keyword>
<dbReference type="InterPro" id="IPR036775">
    <property type="entry name" value="DNA_pol_Y-fam_lit_finger_sf"/>
</dbReference>
<accession>A0A3B7MIH9</accession>
<feature type="active site" evidence="15">
    <location>
        <position position="108"/>
    </location>
</feature>
<dbReference type="EMBL" id="CP032157">
    <property type="protein sequence ID" value="AXY73387.1"/>
    <property type="molecule type" value="Genomic_DNA"/>
</dbReference>
<sequence>MILTPQRHIAHFDLDTFFVSVECLQDSRLKGKPVIIGGSSDRGVVASCSYEARSFGIHAAMPMKLARRLCPQAVIRQGDMELYSKYSRLVTDVIADTVPLFEKASIDEFYVDLTGMDKYFGSQLYTANLKKKVIKESGLPISYALAGNKLVSKVATNEGKPNAEMCVAWGQEKSFLAPLSVAKMPGVGKETAFLLLKMGVETIKVLSEIPVEMLSNLLGKNGVSLWHHAQGMDETPVVPYHEQKSISTETTFQQDTIDLELLHAQLVRMTEKIAFQLREESKLTGCVTVKLRYSNFDTVTKQKTIAFTAADHKLIKVVRELFDALYERRMMVRLLGVRFTHLVPGNDQINMFEDTEHLVQLYQAIDSIKHQYGERFVGRARGLRPNS</sequence>
<dbReference type="Pfam" id="PF21999">
    <property type="entry name" value="IMS_HHH_1"/>
    <property type="match status" value="1"/>
</dbReference>
<feature type="binding site" evidence="15">
    <location>
        <position position="13"/>
    </location>
    <ligand>
        <name>Mg(2+)</name>
        <dbReference type="ChEBI" id="CHEBI:18420"/>
    </ligand>
</feature>
<dbReference type="SUPFAM" id="SSF100879">
    <property type="entry name" value="Lesion bypass DNA polymerase (Y-family), little finger domain"/>
    <property type="match status" value="1"/>
</dbReference>
<dbReference type="GO" id="GO:0005829">
    <property type="term" value="C:cytosol"/>
    <property type="evidence" value="ECO:0007669"/>
    <property type="project" value="TreeGrafter"/>
</dbReference>